<dbReference type="GO" id="GO:0005737">
    <property type="term" value="C:cytoplasm"/>
    <property type="evidence" value="ECO:0007669"/>
    <property type="project" value="UniProtKB-SubCell"/>
</dbReference>
<dbReference type="GO" id="GO:0046872">
    <property type="term" value="F:metal ion binding"/>
    <property type="evidence" value="ECO:0007669"/>
    <property type="project" value="UniProtKB-KW"/>
</dbReference>
<dbReference type="AlphaFoldDB" id="A0A1M6F6U3"/>
<gene>
    <name evidence="9" type="primary">lipA</name>
    <name evidence="11" type="ORF">SAMN02745165_01173</name>
</gene>
<keyword evidence="12" id="KW-1185">Reference proteome</keyword>
<feature type="binding site" evidence="9">
    <location>
        <position position="68"/>
    </location>
    <ligand>
        <name>[4Fe-4S] cluster</name>
        <dbReference type="ChEBI" id="CHEBI:49883"/>
        <label>2</label>
        <note>4Fe-4S-S-AdoMet</note>
    </ligand>
</feature>
<dbReference type="NCBIfam" id="NF009544">
    <property type="entry name" value="PRK12928.1"/>
    <property type="match status" value="1"/>
</dbReference>
<dbReference type="SMART" id="SM00729">
    <property type="entry name" value="Elp3"/>
    <property type="match status" value="1"/>
</dbReference>
<dbReference type="STRING" id="1122189.SAMN02745165_01173"/>
<comment type="catalytic activity">
    <reaction evidence="8 9">
        <text>[[Fe-S] cluster scaffold protein carrying a second [4Fe-4S](2+) cluster] + N(6)-octanoyl-L-lysyl-[protein] + 2 oxidized [2Fe-2S]-[ferredoxin] + 2 S-adenosyl-L-methionine + 4 H(+) = [[Fe-S] cluster scaffold protein] + N(6)-[(R)-dihydrolipoyl]-L-lysyl-[protein] + 4 Fe(3+) + 2 hydrogen sulfide + 2 5'-deoxyadenosine + 2 L-methionine + 2 reduced [2Fe-2S]-[ferredoxin]</text>
        <dbReference type="Rhea" id="RHEA:16585"/>
        <dbReference type="Rhea" id="RHEA-COMP:9928"/>
        <dbReference type="Rhea" id="RHEA-COMP:10000"/>
        <dbReference type="Rhea" id="RHEA-COMP:10001"/>
        <dbReference type="Rhea" id="RHEA-COMP:10475"/>
        <dbReference type="Rhea" id="RHEA-COMP:14568"/>
        <dbReference type="Rhea" id="RHEA-COMP:14569"/>
        <dbReference type="ChEBI" id="CHEBI:15378"/>
        <dbReference type="ChEBI" id="CHEBI:17319"/>
        <dbReference type="ChEBI" id="CHEBI:29034"/>
        <dbReference type="ChEBI" id="CHEBI:29919"/>
        <dbReference type="ChEBI" id="CHEBI:33722"/>
        <dbReference type="ChEBI" id="CHEBI:33737"/>
        <dbReference type="ChEBI" id="CHEBI:33738"/>
        <dbReference type="ChEBI" id="CHEBI:57844"/>
        <dbReference type="ChEBI" id="CHEBI:59789"/>
        <dbReference type="ChEBI" id="CHEBI:78809"/>
        <dbReference type="ChEBI" id="CHEBI:83100"/>
        <dbReference type="EC" id="2.8.1.8"/>
    </reaction>
</comment>
<evidence type="ECO:0000259" key="10">
    <source>
        <dbReference type="PROSITE" id="PS51918"/>
    </source>
</evidence>
<evidence type="ECO:0000256" key="9">
    <source>
        <dbReference type="HAMAP-Rule" id="MF_00206"/>
    </source>
</evidence>
<dbReference type="HAMAP" id="MF_00206">
    <property type="entry name" value="Lipoyl_synth"/>
    <property type="match status" value="1"/>
</dbReference>
<feature type="domain" description="Radical SAM core" evidence="10">
    <location>
        <begin position="50"/>
        <end position="266"/>
    </location>
</feature>
<dbReference type="PIRSF" id="PIRSF005963">
    <property type="entry name" value="Lipoyl_synth"/>
    <property type="match status" value="1"/>
</dbReference>
<feature type="binding site" evidence="9">
    <location>
        <position position="38"/>
    </location>
    <ligand>
        <name>[4Fe-4S] cluster</name>
        <dbReference type="ChEBI" id="CHEBI:49883"/>
        <label>1</label>
    </ligand>
</feature>
<evidence type="ECO:0000256" key="5">
    <source>
        <dbReference type="ARBA" id="ARBA00022723"/>
    </source>
</evidence>
<dbReference type="InterPro" id="IPR013785">
    <property type="entry name" value="Aldolase_TIM"/>
</dbReference>
<comment type="function">
    <text evidence="9">Catalyzes the radical-mediated insertion of two sulfur atoms into the C-6 and C-8 positions of the octanoyl moiety bound to the lipoyl domains of lipoate-dependent enzymes, thereby converting the octanoylated domains into lipoylated derivatives.</text>
</comment>
<dbReference type="CDD" id="cd01335">
    <property type="entry name" value="Radical_SAM"/>
    <property type="match status" value="1"/>
</dbReference>
<dbReference type="PROSITE" id="PS51918">
    <property type="entry name" value="RADICAL_SAM"/>
    <property type="match status" value="1"/>
</dbReference>
<dbReference type="OrthoDB" id="9787898at2"/>
<feature type="binding site" evidence="9">
    <location>
        <position position="277"/>
    </location>
    <ligand>
        <name>[4Fe-4S] cluster</name>
        <dbReference type="ChEBI" id="CHEBI:49883"/>
        <label>1</label>
    </ligand>
</feature>
<evidence type="ECO:0000256" key="7">
    <source>
        <dbReference type="ARBA" id="ARBA00023014"/>
    </source>
</evidence>
<sequence>MPVSRQRKPEWLKVKLPSGPEYARIDRYHRQQGLNSVCRSAACPNQGECWSKGTATFMILGNNCSRHCRFCNVSSDALLPPDPQEPQKVAKAIAELKLKHAVITSVTRDDLPDGGAHHFVALVEQIKQQAPDCRIELLIPDLQGDWLALQQIVESGPDIIGHNIETVSRLYAEVRPEAEYQRSLQVLAKIKQISADIISKSGLMLGMGETEEEVLQVMHDLRQQGCQILTLGQYLAPSKNHYPVQEYITPDRFKQLAEEGQKLGFEHVEAGPLVRSSYHAEEQFVAREEKV</sequence>
<evidence type="ECO:0000256" key="6">
    <source>
        <dbReference type="ARBA" id="ARBA00023004"/>
    </source>
</evidence>
<dbReference type="SFLD" id="SFLDG01058">
    <property type="entry name" value="lipoyl_synthase_like"/>
    <property type="match status" value="1"/>
</dbReference>
<dbReference type="SFLD" id="SFLDS00029">
    <property type="entry name" value="Radical_SAM"/>
    <property type="match status" value="1"/>
</dbReference>
<name>A0A1M6F6U3_MALRU</name>
<proteinExistence type="inferred from homology"/>
<comment type="subcellular location">
    <subcellularLocation>
        <location evidence="9">Cytoplasm</location>
    </subcellularLocation>
</comment>
<keyword evidence="6 9" id="KW-0408">Iron</keyword>
<evidence type="ECO:0000256" key="3">
    <source>
        <dbReference type="ARBA" id="ARBA00022679"/>
    </source>
</evidence>
<keyword evidence="2 9" id="KW-0963">Cytoplasm</keyword>
<dbReference type="UniPathway" id="UPA00538">
    <property type="reaction ID" value="UER00593"/>
</dbReference>
<dbReference type="InterPro" id="IPR007197">
    <property type="entry name" value="rSAM"/>
</dbReference>
<protein>
    <recommendedName>
        <fullName evidence="9">Lipoyl synthase</fullName>
        <ecNumber evidence="9">2.8.1.8</ecNumber>
    </recommendedName>
    <alternativeName>
        <fullName evidence="9">Lip-syn</fullName>
        <shortName evidence="9">LS</shortName>
    </alternativeName>
    <alternativeName>
        <fullName evidence="9">Lipoate synthase</fullName>
    </alternativeName>
    <alternativeName>
        <fullName evidence="9">Lipoic acid synthase</fullName>
    </alternativeName>
    <alternativeName>
        <fullName evidence="9">Sulfur insertion protein LipA</fullName>
    </alternativeName>
</protein>
<dbReference type="InterPro" id="IPR006638">
    <property type="entry name" value="Elp3/MiaA/NifB-like_rSAM"/>
</dbReference>
<dbReference type="GO" id="GO:0051539">
    <property type="term" value="F:4 iron, 4 sulfur cluster binding"/>
    <property type="evidence" value="ECO:0007669"/>
    <property type="project" value="UniProtKB-UniRule"/>
</dbReference>
<dbReference type="Gene3D" id="3.20.20.70">
    <property type="entry name" value="Aldolase class I"/>
    <property type="match status" value="1"/>
</dbReference>
<dbReference type="InterPro" id="IPR058240">
    <property type="entry name" value="rSAM_sf"/>
</dbReference>
<reference evidence="11 12" key="1">
    <citation type="submission" date="2016-11" db="EMBL/GenBank/DDBJ databases">
        <authorList>
            <person name="Jaros S."/>
            <person name="Januszkiewicz K."/>
            <person name="Wedrychowicz H."/>
        </authorList>
    </citation>
    <scope>NUCLEOTIDE SEQUENCE [LARGE SCALE GENOMIC DNA]</scope>
    <source>
        <strain evidence="11 12">DSM 5091</strain>
    </source>
</reference>
<dbReference type="RefSeq" id="WP_072906703.1">
    <property type="nucleotide sequence ID" value="NZ_FQZT01000003.1"/>
</dbReference>
<feature type="binding site" evidence="9">
    <location>
        <position position="71"/>
    </location>
    <ligand>
        <name>[4Fe-4S] cluster</name>
        <dbReference type="ChEBI" id="CHEBI:49883"/>
        <label>2</label>
        <note>4Fe-4S-S-AdoMet</note>
    </ligand>
</feature>
<comment type="cofactor">
    <cofactor evidence="9">
        <name>[4Fe-4S] cluster</name>
        <dbReference type="ChEBI" id="CHEBI:49883"/>
    </cofactor>
    <text evidence="9">Binds 2 [4Fe-4S] clusters per subunit. One cluster is coordinated with 3 cysteines and an exchangeable S-adenosyl-L-methionine.</text>
</comment>
<dbReference type="EMBL" id="FQZT01000003">
    <property type="protein sequence ID" value="SHI93376.1"/>
    <property type="molecule type" value="Genomic_DNA"/>
</dbReference>
<evidence type="ECO:0000313" key="12">
    <source>
        <dbReference type="Proteomes" id="UP000184171"/>
    </source>
</evidence>
<comment type="pathway">
    <text evidence="9">Protein modification; protein lipoylation via endogenous pathway; protein N(6)-(lipoyl)lysine from octanoyl-[acyl-carrier-protein]: step 2/2.</text>
</comment>
<dbReference type="EC" id="2.8.1.8" evidence="9"/>
<dbReference type="SUPFAM" id="SSF102114">
    <property type="entry name" value="Radical SAM enzymes"/>
    <property type="match status" value="1"/>
</dbReference>
<dbReference type="PANTHER" id="PTHR10949">
    <property type="entry name" value="LIPOYL SYNTHASE"/>
    <property type="match status" value="1"/>
</dbReference>
<keyword evidence="3 9" id="KW-0808">Transferase</keyword>
<feature type="binding site" evidence="9">
    <location>
        <position position="43"/>
    </location>
    <ligand>
        <name>[4Fe-4S] cluster</name>
        <dbReference type="ChEBI" id="CHEBI:49883"/>
        <label>1</label>
    </ligand>
</feature>
<keyword evidence="1 9" id="KW-0004">4Fe-4S</keyword>
<organism evidence="11 12">
    <name type="scientific">Malonomonas rubra DSM 5091</name>
    <dbReference type="NCBI Taxonomy" id="1122189"/>
    <lineage>
        <taxon>Bacteria</taxon>
        <taxon>Pseudomonadati</taxon>
        <taxon>Thermodesulfobacteriota</taxon>
        <taxon>Desulfuromonadia</taxon>
        <taxon>Desulfuromonadales</taxon>
        <taxon>Geopsychrobacteraceae</taxon>
        <taxon>Malonomonas</taxon>
    </lineage>
</organism>
<dbReference type="PANTHER" id="PTHR10949:SF0">
    <property type="entry name" value="LIPOYL SYNTHASE, MITOCHONDRIAL"/>
    <property type="match status" value="1"/>
</dbReference>
<evidence type="ECO:0000256" key="2">
    <source>
        <dbReference type="ARBA" id="ARBA00022490"/>
    </source>
</evidence>
<evidence type="ECO:0000256" key="4">
    <source>
        <dbReference type="ARBA" id="ARBA00022691"/>
    </source>
</evidence>
<comment type="similarity">
    <text evidence="9">Belongs to the radical SAM superfamily. Lipoyl synthase family.</text>
</comment>
<dbReference type="InterPro" id="IPR003698">
    <property type="entry name" value="Lipoyl_synth"/>
</dbReference>
<dbReference type="Pfam" id="PF04055">
    <property type="entry name" value="Radical_SAM"/>
    <property type="match status" value="1"/>
</dbReference>
<feature type="binding site" evidence="9">
    <location>
        <position position="49"/>
    </location>
    <ligand>
        <name>[4Fe-4S] cluster</name>
        <dbReference type="ChEBI" id="CHEBI:49883"/>
        <label>1</label>
    </ligand>
</feature>
<keyword evidence="4 9" id="KW-0949">S-adenosyl-L-methionine</keyword>
<dbReference type="GO" id="GO:0016992">
    <property type="term" value="F:lipoate synthase activity"/>
    <property type="evidence" value="ECO:0007669"/>
    <property type="project" value="UniProtKB-UniRule"/>
</dbReference>
<keyword evidence="7 9" id="KW-0411">Iron-sulfur</keyword>
<dbReference type="NCBIfam" id="TIGR00510">
    <property type="entry name" value="lipA"/>
    <property type="match status" value="1"/>
</dbReference>
<accession>A0A1M6F6U3</accession>
<evidence type="ECO:0000256" key="8">
    <source>
        <dbReference type="ARBA" id="ARBA00047326"/>
    </source>
</evidence>
<dbReference type="GO" id="GO:0009249">
    <property type="term" value="P:protein lipoylation"/>
    <property type="evidence" value="ECO:0007669"/>
    <property type="project" value="UniProtKB-UniRule"/>
</dbReference>
<feature type="binding site" evidence="9">
    <location>
        <position position="64"/>
    </location>
    <ligand>
        <name>[4Fe-4S] cluster</name>
        <dbReference type="ChEBI" id="CHEBI:49883"/>
        <label>2</label>
        <note>4Fe-4S-S-AdoMet</note>
    </ligand>
</feature>
<evidence type="ECO:0000313" key="11">
    <source>
        <dbReference type="EMBL" id="SHI93376.1"/>
    </source>
</evidence>
<evidence type="ECO:0000256" key="1">
    <source>
        <dbReference type="ARBA" id="ARBA00022485"/>
    </source>
</evidence>
<dbReference type="Proteomes" id="UP000184171">
    <property type="component" value="Unassembled WGS sequence"/>
</dbReference>
<dbReference type="NCBIfam" id="NF004019">
    <property type="entry name" value="PRK05481.1"/>
    <property type="match status" value="1"/>
</dbReference>
<dbReference type="SFLD" id="SFLDF00271">
    <property type="entry name" value="lipoyl_synthase"/>
    <property type="match status" value="1"/>
</dbReference>
<dbReference type="FunFam" id="3.20.20.70:FF:000040">
    <property type="entry name" value="Lipoyl synthase"/>
    <property type="match status" value="1"/>
</dbReference>
<keyword evidence="5 9" id="KW-0479">Metal-binding</keyword>